<evidence type="ECO:0000313" key="15">
    <source>
        <dbReference type="EMBL" id="THF72914.1"/>
    </source>
</evidence>
<dbReference type="Pfam" id="PF00512">
    <property type="entry name" value="HisKA"/>
    <property type="match status" value="1"/>
</dbReference>
<proteinExistence type="inferred from homology"/>
<dbReference type="PANTHER" id="PTHR43047">
    <property type="entry name" value="TWO-COMPONENT HISTIDINE PROTEIN KINASE"/>
    <property type="match status" value="1"/>
</dbReference>
<evidence type="ECO:0000256" key="8">
    <source>
        <dbReference type="ARBA" id="ARBA00022840"/>
    </source>
</evidence>
<dbReference type="InterPro" id="IPR011623">
    <property type="entry name" value="7TMR_DISM_rcpt_extracell_dom1"/>
</dbReference>
<keyword evidence="7" id="KW-0418">Kinase</keyword>
<dbReference type="FunFam" id="3.30.565.10:FF:000010">
    <property type="entry name" value="Sensor histidine kinase RcsC"/>
    <property type="match status" value="1"/>
</dbReference>
<dbReference type="Pfam" id="PF07695">
    <property type="entry name" value="7TMR-DISM_7TM"/>
    <property type="match status" value="1"/>
</dbReference>
<name>A0A4S4BGK2_9BACL</name>
<feature type="transmembrane region" description="Helical" evidence="12">
    <location>
        <begin position="37"/>
        <end position="55"/>
    </location>
</feature>
<comment type="caution">
    <text evidence="15">The sequence shown here is derived from an EMBL/GenBank/DDBJ whole genome shotgun (WGS) entry which is preliminary data.</text>
</comment>
<dbReference type="Pfam" id="PF06580">
    <property type="entry name" value="His_kinase"/>
    <property type="match status" value="1"/>
</dbReference>
<dbReference type="GO" id="GO:0000155">
    <property type="term" value="F:phosphorelay sensor kinase activity"/>
    <property type="evidence" value="ECO:0007669"/>
    <property type="project" value="InterPro"/>
</dbReference>
<evidence type="ECO:0000259" key="13">
    <source>
        <dbReference type="PROSITE" id="PS50109"/>
    </source>
</evidence>
<dbReference type="SUPFAM" id="SSF49785">
    <property type="entry name" value="Galactose-binding domain-like"/>
    <property type="match status" value="1"/>
</dbReference>
<dbReference type="PROSITE" id="PS50109">
    <property type="entry name" value="HIS_KIN"/>
    <property type="match status" value="2"/>
</dbReference>
<feature type="transmembrane region" description="Helical" evidence="12">
    <location>
        <begin position="431"/>
        <end position="452"/>
    </location>
</feature>
<feature type="domain" description="Histidine kinase" evidence="13">
    <location>
        <begin position="483"/>
        <end position="701"/>
    </location>
</feature>
<dbReference type="Pfam" id="PF00072">
    <property type="entry name" value="Response_reg"/>
    <property type="match status" value="1"/>
</dbReference>
<evidence type="ECO:0000256" key="12">
    <source>
        <dbReference type="SAM" id="Phobius"/>
    </source>
</evidence>
<dbReference type="InterPro" id="IPR005467">
    <property type="entry name" value="His_kinase_dom"/>
</dbReference>
<dbReference type="AlphaFoldDB" id="A0A4S4BGK2"/>
<evidence type="ECO:0000256" key="7">
    <source>
        <dbReference type="ARBA" id="ARBA00022777"/>
    </source>
</evidence>
<dbReference type="GO" id="GO:0005524">
    <property type="term" value="F:ATP binding"/>
    <property type="evidence" value="ECO:0007669"/>
    <property type="project" value="UniProtKB-KW"/>
</dbReference>
<keyword evidence="12" id="KW-0472">Membrane</keyword>
<dbReference type="PRINTS" id="PR00344">
    <property type="entry name" value="BCTRLSENSOR"/>
</dbReference>
<feature type="transmembrane region" description="Helical" evidence="12">
    <location>
        <begin position="398"/>
        <end position="419"/>
    </location>
</feature>
<evidence type="ECO:0000256" key="9">
    <source>
        <dbReference type="ARBA" id="ARBA00023012"/>
    </source>
</evidence>
<feature type="modified residue" description="4-aspartylphosphate" evidence="11">
    <location>
        <position position="788"/>
    </location>
</feature>
<dbReference type="InterPro" id="IPR036097">
    <property type="entry name" value="HisK_dim/P_sf"/>
</dbReference>
<dbReference type="PROSITE" id="PS50110">
    <property type="entry name" value="RESPONSE_REGULATORY"/>
    <property type="match status" value="1"/>
</dbReference>
<dbReference type="EC" id="2.7.13.3" evidence="3"/>
<dbReference type="SUPFAM" id="SSF52172">
    <property type="entry name" value="CheY-like"/>
    <property type="match status" value="1"/>
</dbReference>
<evidence type="ECO:0000256" key="5">
    <source>
        <dbReference type="ARBA" id="ARBA00022679"/>
    </source>
</evidence>
<dbReference type="OrthoDB" id="9809348at2"/>
<keyword evidence="16" id="KW-1185">Reference proteome</keyword>
<dbReference type="GO" id="GO:0005886">
    <property type="term" value="C:plasma membrane"/>
    <property type="evidence" value="ECO:0007669"/>
    <property type="project" value="TreeGrafter"/>
</dbReference>
<evidence type="ECO:0000256" key="3">
    <source>
        <dbReference type="ARBA" id="ARBA00012438"/>
    </source>
</evidence>
<feature type="domain" description="Response regulatory" evidence="14">
    <location>
        <begin position="738"/>
        <end position="855"/>
    </location>
</feature>
<comment type="catalytic activity">
    <reaction evidence="1">
        <text>ATP + protein L-histidine = ADP + protein N-phospho-L-histidine.</text>
        <dbReference type="EC" id="2.7.13.3"/>
    </reaction>
</comment>
<dbReference type="SUPFAM" id="SSF55874">
    <property type="entry name" value="ATPase domain of HSP90 chaperone/DNA topoisomerase II/histidine kinase"/>
    <property type="match status" value="2"/>
</dbReference>
<feature type="transmembrane region" description="Helical" evidence="12">
    <location>
        <begin position="247"/>
        <end position="265"/>
    </location>
</feature>
<evidence type="ECO:0000256" key="4">
    <source>
        <dbReference type="ARBA" id="ARBA00022553"/>
    </source>
</evidence>
<dbReference type="EMBL" id="SSOB01000067">
    <property type="protein sequence ID" value="THF72914.1"/>
    <property type="molecule type" value="Genomic_DNA"/>
</dbReference>
<dbReference type="SUPFAM" id="SSF47384">
    <property type="entry name" value="Homodimeric domain of signal transducing histidine kinase"/>
    <property type="match status" value="1"/>
</dbReference>
<dbReference type="InterPro" id="IPR001789">
    <property type="entry name" value="Sig_transdc_resp-reg_receiver"/>
</dbReference>
<evidence type="ECO:0000256" key="10">
    <source>
        <dbReference type="ARBA" id="ARBA00074306"/>
    </source>
</evidence>
<dbReference type="InterPro" id="IPR008979">
    <property type="entry name" value="Galactose-bd-like_sf"/>
</dbReference>
<accession>A0A4S4BGK2</accession>
<feature type="transmembrane region" description="Helical" evidence="12">
    <location>
        <begin position="302"/>
        <end position="326"/>
    </location>
</feature>
<evidence type="ECO:0000313" key="16">
    <source>
        <dbReference type="Proteomes" id="UP000310636"/>
    </source>
</evidence>
<evidence type="ECO:0000256" key="6">
    <source>
        <dbReference type="ARBA" id="ARBA00022741"/>
    </source>
</evidence>
<dbReference type="InterPro" id="IPR011006">
    <property type="entry name" value="CheY-like_superfamily"/>
</dbReference>
<dbReference type="SMART" id="SM00388">
    <property type="entry name" value="HisKA"/>
    <property type="match status" value="1"/>
</dbReference>
<dbReference type="Gene3D" id="1.10.287.130">
    <property type="match status" value="1"/>
</dbReference>
<keyword evidence="6" id="KW-0547">Nucleotide-binding</keyword>
<dbReference type="Gene3D" id="3.40.50.2300">
    <property type="match status" value="1"/>
</dbReference>
<dbReference type="InterPro" id="IPR004358">
    <property type="entry name" value="Sig_transdc_His_kin-like_C"/>
</dbReference>
<dbReference type="InterPro" id="IPR036890">
    <property type="entry name" value="HATPase_C_sf"/>
</dbReference>
<feature type="domain" description="Histidine kinase" evidence="13">
    <location>
        <begin position="969"/>
        <end position="1064"/>
    </location>
</feature>
<dbReference type="PANTHER" id="PTHR43047:SF72">
    <property type="entry name" value="OSMOSENSING HISTIDINE PROTEIN KINASE SLN1"/>
    <property type="match status" value="1"/>
</dbReference>
<feature type="transmembrane region" description="Helical" evidence="12">
    <location>
        <begin position="338"/>
        <end position="358"/>
    </location>
</feature>
<reference evidence="15 16" key="1">
    <citation type="submission" date="2019-04" db="EMBL/GenBank/DDBJ databases">
        <title>Cohnella sp. nov. isolated from preserved vegetables.</title>
        <authorList>
            <person name="Lin S.-Y."/>
            <person name="Hung M.-H."/>
            <person name="Young C.-C."/>
        </authorList>
    </citation>
    <scope>NUCLEOTIDE SEQUENCE [LARGE SCALE GENOMIC DNA]</scope>
    <source>
        <strain evidence="15 16">CC-MHH1044</strain>
    </source>
</reference>
<evidence type="ECO:0000256" key="2">
    <source>
        <dbReference type="ARBA" id="ARBA00006402"/>
    </source>
</evidence>
<evidence type="ECO:0000256" key="11">
    <source>
        <dbReference type="PROSITE-ProRule" id="PRU00169"/>
    </source>
</evidence>
<gene>
    <name evidence="15" type="ORF">E6C55_31440</name>
</gene>
<keyword evidence="5" id="KW-0808">Transferase</keyword>
<dbReference type="Proteomes" id="UP000310636">
    <property type="component" value="Unassembled WGS sequence"/>
</dbReference>
<protein>
    <recommendedName>
        <fullName evidence="10">Circadian input-output histidine kinase CikA</fullName>
        <ecNumber evidence="3">2.7.13.3</ecNumber>
    </recommendedName>
</protein>
<dbReference type="Gene3D" id="3.30.565.10">
    <property type="entry name" value="Histidine kinase-like ATPase, C-terminal domain"/>
    <property type="match status" value="2"/>
</dbReference>
<sequence length="1076" mass="120407">MLTECQDFSTMKIEAGTVCRYPREDHTLRWVMTPKTVALFALGLLLLSATIWLARSKPSSLPTWRQAPVAVDGVLDLTGWDFERDGEVRLGGEWEFYWNELLAADDFADPAVISRRTVGNVPNIWSDYAIEGQKLPGFGYATYRLNIKLNDAEQELALKIPMLSTSCAVMVNGILVARCGQVSEQPEDAIAQYNPQIVRFHADHEQLEIIVQISNYLYNSGGMWYALDLGTERQVEALHDIGLGFDMIMFGTFLFMGLHHIFIYIQRRKGKTALLFGIGCLIGATRLLFVGELFILKLFPNTGIPVIAAAGYITYCGGVLIFVLYLRRLYPNEFSQRVAQAVTIVSGLFVLLELFTPLHFYSDIIIYFHLFMLLVCLLLLRSAWLAVQRGRDGARWQVFGIAFFIAMFVLDIGVTTFYISTNVQYTLVSYILNRQLVLLGLFVLVFVQTIVLSQRYSSAFRTIENMSEKLIAQNKMKDEFLTNTSHELITPLHGVMNMSQSMLEGARGHLNAEQRHDLSVIVSVSRRLTNLIHDILDFSKLKNNEIVLHKREVSLQAMMRINLEVFQHLIGDKPLRIELRLPDELPMVYADENRLQQILYNLLGNAIKFTEAGSIVVAAASVGNMLEVRVTDTGIGIPADKQQLIFQSFEQVGAPVSQEYGGAGLGLSIARRLVELNGGQLTVASEAGKGSTFTFTVPISKGTTGEYAADALPLEREQLALHSVPLPTGAKEADCTNTILAVDDDPTNQQVMLNILAGEPYRIVTARSGEEALRLLDGPDSFDLLILDVMMPGMTGYETAREVRERLSLTELPILLVTVKNNPEDLLGGFSAGANDFLNKPFHAYELRARVRTLLEMKNAAEIAVQSELDFLRAQIKPHFLYNALSTIIGICPRDPKEASRLLKQLSFYLRGSFDFRNYEKFVSIRKELELVEAYCSIEKARFKERLRIIYAVDGAIHTLIPPMTVQPLVENAIRHGVTKRMDGGTVTVTVRRRQDAVEIIVEDDGVGITQERLPELLAEYREQSGVGLYNIHQRLKKMYGVGLRIDSAAGRGTKVSLRIPLDSEVTSDHAEGSVD</sequence>
<keyword evidence="8" id="KW-0067">ATP-binding</keyword>
<dbReference type="InterPro" id="IPR003661">
    <property type="entry name" value="HisK_dim/P_dom"/>
</dbReference>
<dbReference type="SMART" id="SM00387">
    <property type="entry name" value="HATPase_c"/>
    <property type="match status" value="2"/>
</dbReference>
<evidence type="ECO:0000259" key="14">
    <source>
        <dbReference type="PROSITE" id="PS50110"/>
    </source>
</evidence>
<feature type="transmembrane region" description="Helical" evidence="12">
    <location>
        <begin position="272"/>
        <end position="296"/>
    </location>
</feature>
<dbReference type="InterPro" id="IPR003594">
    <property type="entry name" value="HATPase_dom"/>
</dbReference>
<dbReference type="InterPro" id="IPR010559">
    <property type="entry name" value="Sig_transdc_His_kin_internal"/>
</dbReference>
<organism evidence="15 16">
    <name type="scientific">Cohnella fermenti</name>
    <dbReference type="NCBI Taxonomy" id="2565925"/>
    <lineage>
        <taxon>Bacteria</taxon>
        <taxon>Bacillati</taxon>
        <taxon>Bacillota</taxon>
        <taxon>Bacilli</taxon>
        <taxon>Bacillales</taxon>
        <taxon>Paenibacillaceae</taxon>
        <taxon>Cohnella</taxon>
    </lineage>
</organism>
<keyword evidence="12" id="KW-1133">Transmembrane helix</keyword>
<keyword evidence="4 11" id="KW-0597">Phosphoprotein</keyword>
<evidence type="ECO:0000256" key="1">
    <source>
        <dbReference type="ARBA" id="ARBA00000085"/>
    </source>
</evidence>
<feature type="transmembrane region" description="Helical" evidence="12">
    <location>
        <begin position="364"/>
        <end position="386"/>
    </location>
</feature>
<dbReference type="CDD" id="cd00082">
    <property type="entry name" value="HisKA"/>
    <property type="match status" value="1"/>
</dbReference>
<dbReference type="SMART" id="SM00448">
    <property type="entry name" value="REC"/>
    <property type="match status" value="1"/>
</dbReference>
<dbReference type="GO" id="GO:0009927">
    <property type="term" value="F:histidine phosphotransfer kinase activity"/>
    <property type="evidence" value="ECO:0007669"/>
    <property type="project" value="TreeGrafter"/>
</dbReference>
<dbReference type="Pfam" id="PF02518">
    <property type="entry name" value="HATPase_c"/>
    <property type="match status" value="2"/>
</dbReference>
<keyword evidence="12" id="KW-0812">Transmembrane</keyword>
<keyword evidence="9" id="KW-0902">Two-component regulatory system</keyword>
<dbReference type="CDD" id="cd16922">
    <property type="entry name" value="HATPase_EvgS-ArcB-TorS-like"/>
    <property type="match status" value="1"/>
</dbReference>
<comment type="similarity">
    <text evidence="2">In the N-terminal section; belongs to the phytochrome family.</text>
</comment>